<protein>
    <submittedName>
        <fullName evidence="2">Flagellar protein FlaG</fullName>
    </submittedName>
</protein>
<sequence>MSIDTSGLGSNPSSMQGASSRQLPDLQSSGVTVQQVATVNDRNNAVQQSQAGVEVSAEKLQAAVEKMNELMKESDRSLQFSVDDTSEKVVIKVVDQQTDEVIRQIPSEETLKFSEFLQGMVGMIFDEKA</sequence>
<dbReference type="InterPro" id="IPR035924">
    <property type="entry name" value="FlaG-like_sf"/>
</dbReference>
<keyword evidence="2" id="KW-0282">Flagellum</keyword>
<organism evidence="2 3">
    <name type="scientific">Marinobacterium sediminicola</name>
    <dbReference type="NCBI Taxonomy" id="518898"/>
    <lineage>
        <taxon>Bacteria</taxon>
        <taxon>Pseudomonadati</taxon>
        <taxon>Pseudomonadota</taxon>
        <taxon>Gammaproteobacteria</taxon>
        <taxon>Oceanospirillales</taxon>
        <taxon>Oceanospirillaceae</taxon>
        <taxon>Marinobacterium</taxon>
    </lineage>
</organism>
<keyword evidence="2" id="KW-0969">Cilium</keyword>
<dbReference type="RefSeq" id="WP_239040392.1">
    <property type="nucleotide sequence ID" value="NZ_BAAAEY010000003.1"/>
</dbReference>
<dbReference type="Pfam" id="PF03646">
    <property type="entry name" value="FlaG"/>
    <property type="match status" value="1"/>
</dbReference>
<evidence type="ECO:0000313" key="3">
    <source>
        <dbReference type="Proteomes" id="UP001159257"/>
    </source>
</evidence>
<name>A0ABY1RYD8_9GAMM</name>
<evidence type="ECO:0000256" key="1">
    <source>
        <dbReference type="SAM" id="MobiDB-lite"/>
    </source>
</evidence>
<dbReference type="PANTHER" id="PTHR37166:SF1">
    <property type="entry name" value="PROTEIN FLAG"/>
    <property type="match status" value="1"/>
</dbReference>
<dbReference type="SUPFAM" id="SSF160214">
    <property type="entry name" value="FlaG-like"/>
    <property type="match status" value="1"/>
</dbReference>
<accession>A0ABY1RYD8</accession>
<keyword evidence="2" id="KW-0966">Cell projection</keyword>
<reference evidence="2 3" key="1">
    <citation type="submission" date="2017-05" db="EMBL/GenBank/DDBJ databases">
        <authorList>
            <person name="Varghese N."/>
            <person name="Submissions S."/>
        </authorList>
    </citation>
    <scope>NUCLEOTIDE SEQUENCE [LARGE SCALE GENOMIC DNA]</scope>
    <source>
        <strain evidence="2 3">CGMCC 1.7287</strain>
    </source>
</reference>
<dbReference type="InterPro" id="IPR005186">
    <property type="entry name" value="FlaG"/>
</dbReference>
<comment type="caution">
    <text evidence="2">The sequence shown here is derived from an EMBL/GenBank/DDBJ whole genome shotgun (WGS) entry which is preliminary data.</text>
</comment>
<dbReference type="Gene3D" id="3.30.160.170">
    <property type="entry name" value="FlaG-like"/>
    <property type="match status" value="1"/>
</dbReference>
<evidence type="ECO:0000313" key="2">
    <source>
        <dbReference type="EMBL" id="SMR73319.1"/>
    </source>
</evidence>
<dbReference type="Proteomes" id="UP001159257">
    <property type="component" value="Unassembled WGS sequence"/>
</dbReference>
<keyword evidence="3" id="KW-1185">Reference proteome</keyword>
<dbReference type="EMBL" id="FXWV01000003">
    <property type="protein sequence ID" value="SMR73319.1"/>
    <property type="molecule type" value="Genomic_DNA"/>
</dbReference>
<gene>
    <name evidence="2" type="ORF">SAMN04487964_103262</name>
</gene>
<feature type="region of interest" description="Disordered" evidence="1">
    <location>
        <begin position="1"/>
        <end position="32"/>
    </location>
</feature>
<dbReference type="PANTHER" id="PTHR37166">
    <property type="entry name" value="PROTEIN FLAG"/>
    <property type="match status" value="1"/>
</dbReference>
<proteinExistence type="predicted"/>